<feature type="region of interest" description="Disordered" evidence="3">
    <location>
        <begin position="370"/>
        <end position="440"/>
    </location>
</feature>
<dbReference type="Pfam" id="PF13538">
    <property type="entry name" value="UvrD_C_2"/>
    <property type="match status" value="1"/>
</dbReference>
<name>A0AAV6FGD0_9TELE</name>
<protein>
    <recommendedName>
        <fullName evidence="8">DNA helicase B</fullName>
    </recommendedName>
</protein>
<dbReference type="InterPro" id="IPR058839">
    <property type="entry name" value="WHD_HELB"/>
</dbReference>
<evidence type="ECO:0000259" key="5">
    <source>
        <dbReference type="Pfam" id="PF25894"/>
    </source>
</evidence>
<feature type="compositionally biased region" description="Polar residues" evidence="3">
    <location>
        <begin position="1056"/>
        <end position="1072"/>
    </location>
</feature>
<dbReference type="CDD" id="cd17933">
    <property type="entry name" value="DEXSc_RecD-like"/>
    <property type="match status" value="1"/>
</dbReference>
<dbReference type="Pfam" id="PF13604">
    <property type="entry name" value="AAA_30"/>
    <property type="match status" value="1"/>
</dbReference>
<feature type="compositionally biased region" description="Polar residues" evidence="3">
    <location>
        <begin position="1248"/>
        <end position="1258"/>
    </location>
</feature>
<evidence type="ECO:0000256" key="2">
    <source>
        <dbReference type="ARBA" id="ARBA00022840"/>
    </source>
</evidence>
<dbReference type="EMBL" id="JADWDJ010000023">
    <property type="protein sequence ID" value="KAG5261858.1"/>
    <property type="molecule type" value="Genomic_DNA"/>
</dbReference>
<feature type="compositionally biased region" description="Basic and acidic residues" evidence="3">
    <location>
        <begin position="1219"/>
        <end position="1228"/>
    </location>
</feature>
<feature type="compositionally biased region" description="Polar residues" evidence="3">
    <location>
        <begin position="428"/>
        <end position="439"/>
    </location>
</feature>
<evidence type="ECO:0000259" key="4">
    <source>
        <dbReference type="Pfam" id="PF13538"/>
    </source>
</evidence>
<keyword evidence="7" id="KW-1185">Reference proteome</keyword>
<evidence type="ECO:0000256" key="3">
    <source>
        <dbReference type="SAM" id="MobiDB-lite"/>
    </source>
</evidence>
<feature type="region of interest" description="Disordered" evidence="3">
    <location>
        <begin position="531"/>
        <end position="571"/>
    </location>
</feature>
<sequence length="1289" mass="143566">MSAVTSSPRGRVLVGYILPPREEAQRNQDEGSDSEDDEEEEDPEFLDMVEMESLSAGGRMFQSSVSPRLEVDFQILGSTQTLRLEGRFPLTNPWWQITCRVGHLRNGRAVVQGFPSYALRSDLKGEASRFVASLFLKACGVSPEHRTQFMNWLPEDTEVGLHTLPELLEEFEDVEQCKTAADHMKKLVSKSVAGVCVRVATRYPQVMMHLPTLLPRQFKELLGMGKKKDHDALQDSAEAGQAEDLLDRLEVIIKTQVWKLGFSYRHALQVYAQLKHQCQLSGSTYVELRGLEELLCSELSELSVWAAVRFMKEQGVVVLERQRVALRNLHTYETGISERLARLTGGADEGVPKPWRIDLDVRRVLREAQEERQRARAEAGRNTPDEQTNGAGAPAHDVEAISETSQDATGVARDRPSDDLMCGHGERSTTQAIHSNGGSSWDDLNFDLKLSIPRQEVPPSPEEPNRDPPVEIELDPDQVRAAQMICSNPVTVISGKGGCGKTTVVSLVFKAAMQQRDRDMEEVLKACEDFQKDSGPSLPEDEAATQVGEESKQEEEKKKKEEEEEEEEKLQVLLTAPTGRAAGLLTKRTGFTAYTMHQVLFSYMNWTRVKDRAKNKGQEKGEVSRWKFRRVRALVVDEGSLVSVQILHSLLAILTSEAQLQKFVLLGDVRQLPSIEPGNALYDLFHSLHRVHWSIEMRTNHRAESKLIVENAGHIADMGQKRTYYPLNFDAVVDMNCSPEVPGDDRRFIYVRVSQDDLALHDAISLLLRRAAGLQDHKISQFIAFRRADCALINELCCQHYGRHATKNHKNKMDFRIGDKICCTRNNYITDWSHERGQQPALPPPTTEQQLALAAPTQPGGCPLPSDPLESTSDKLTQQTGRRKEVEEKEPVKERLCNGEIFYITEDVTVEEGGRRRRRYLTLDDGQGRVLCVLFRELQKLCRIQHAWARTIHTFQGSEAETIVYVVGSGVAQDWRHVYTAVTRGQKRVYVVSKDADFEKAIRGHVRKSNTRLGQLVRELVAEQQSGQEDPLNQSSFTQPCAGTPSRQAPGFGPPQASQVPNQTPGPSSTCKDLQEEDACLQDDLNFSQAYNWCSPMECAENHANVPCAPPAMSAVAKEENPWKVLSDPPQSPLGIKRASGYQGWNTPLKQPRAASADSPTVASSLGLLTLSSPNPAAPVVKHLFPREAGENKITLSPVIKFRARVGLLERFAAVDSRRMEGGGDAGDRPSSGHPREASPFRRAPGSVSGQETSNSQVPLAMRPVEGQASSPSVQSFGQMLSSRHSPSH</sequence>
<dbReference type="GO" id="GO:0017116">
    <property type="term" value="F:single-stranded DNA helicase activity"/>
    <property type="evidence" value="ECO:0007669"/>
    <property type="project" value="TreeGrafter"/>
</dbReference>
<accession>A0AAV6FGD0</accession>
<organism evidence="6 7">
    <name type="scientific">Alosa alosa</name>
    <name type="common">allis shad</name>
    <dbReference type="NCBI Taxonomy" id="278164"/>
    <lineage>
        <taxon>Eukaryota</taxon>
        <taxon>Metazoa</taxon>
        <taxon>Chordata</taxon>
        <taxon>Craniata</taxon>
        <taxon>Vertebrata</taxon>
        <taxon>Euteleostomi</taxon>
        <taxon>Actinopterygii</taxon>
        <taxon>Neopterygii</taxon>
        <taxon>Teleostei</taxon>
        <taxon>Clupei</taxon>
        <taxon>Clupeiformes</taxon>
        <taxon>Clupeoidei</taxon>
        <taxon>Clupeidae</taxon>
        <taxon>Alosa</taxon>
    </lineage>
</organism>
<feature type="compositionally biased region" description="Basic and acidic residues" evidence="3">
    <location>
        <begin position="370"/>
        <end position="379"/>
    </location>
</feature>
<dbReference type="InterPro" id="IPR027785">
    <property type="entry name" value="UvrD-like_helicase_C"/>
</dbReference>
<feature type="compositionally biased region" description="Acidic residues" evidence="3">
    <location>
        <begin position="30"/>
        <end position="43"/>
    </location>
</feature>
<dbReference type="CDD" id="cd18809">
    <property type="entry name" value="SF1_C_RecD"/>
    <property type="match status" value="1"/>
</dbReference>
<feature type="domain" description="UvrD-like helicase C-terminal" evidence="4">
    <location>
        <begin position="946"/>
        <end position="992"/>
    </location>
</feature>
<evidence type="ECO:0008006" key="8">
    <source>
        <dbReference type="Google" id="ProtNLM"/>
    </source>
</evidence>
<dbReference type="PANTHER" id="PTHR43788:SF6">
    <property type="entry name" value="DNA HELICASE B"/>
    <property type="match status" value="1"/>
</dbReference>
<evidence type="ECO:0000256" key="1">
    <source>
        <dbReference type="ARBA" id="ARBA00022741"/>
    </source>
</evidence>
<keyword evidence="1" id="KW-0547">Nucleotide-binding</keyword>
<dbReference type="Proteomes" id="UP000823561">
    <property type="component" value="Chromosome 23"/>
</dbReference>
<feature type="region of interest" description="Disordered" evidence="3">
    <location>
        <begin position="1"/>
        <end position="43"/>
    </location>
</feature>
<feature type="region of interest" description="Disordered" evidence="3">
    <location>
        <begin position="1219"/>
        <end position="1289"/>
    </location>
</feature>
<feature type="region of interest" description="Disordered" evidence="3">
    <location>
        <begin position="1022"/>
        <end position="1072"/>
    </location>
</feature>
<dbReference type="InterPro" id="IPR027417">
    <property type="entry name" value="P-loop_NTPase"/>
</dbReference>
<dbReference type="GO" id="GO:2000042">
    <property type="term" value="P:negative regulation of double-strand break repair via homologous recombination"/>
    <property type="evidence" value="ECO:0007669"/>
    <property type="project" value="TreeGrafter"/>
</dbReference>
<evidence type="ECO:0000313" key="6">
    <source>
        <dbReference type="EMBL" id="KAG5261858.1"/>
    </source>
</evidence>
<feature type="region of interest" description="Disordered" evidence="3">
    <location>
        <begin position="855"/>
        <end position="890"/>
    </location>
</feature>
<dbReference type="Gene3D" id="3.40.50.300">
    <property type="entry name" value="P-loop containing nucleotide triphosphate hydrolases"/>
    <property type="match status" value="2"/>
</dbReference>
<feature type="compositionally biased region" description="Polar residues" evidence="3">
    <location>
        <begin position="869"/>
        <end position="880"/>
    </location>
</feature>
<keyword evidence="2" id="KW-0067">ATP-binding</keyword>
<feature type="compositionally biased region" description="Basic and acidic residues" evidence="3">
    <location>
        <begin position="20"/>
        <end position="29"/>
    </location>
</feature>
<evidence type="ECO:0000313" key="7">
    <source>
        <dbReference type="Proteomes" id="UP000823561"/>
    </source>
</evidence>
<feature type="domain" description="DNA helicase B winged helix" evidence="5">
    <location>
        <begin position="264"/>
        <end position="326"/>
    </location>
</feature>
<dbReference type="Pfam" id="PF25894">
    <property type="entry name" value="WHD_HELB"/>
    <property type="match status" value="1"/>
</dbReference>
<dbReference type="GO" id="GO:0005524">
    <property type="term" value="F:ATP binding"/>
    <property type="evidence" value="ECO:0007669"/>
    <property type="project" value="UniProtKB-KW"/>
</dbReference>
<gene>
    <name evidence="6" type="ORF">AALO_G00289390</name>
</gene>
<comment type="caution">
    <text evidence="6">The sequence shown here is derived from an EMBL/GenBank/DDBJ whole genome shotgun (WGS) entry which is preliminary data.</text>
</comment>
<feature type="compositionally biased region" description="Polar residues" evidence="3">
    <location>
        <begin position="1268"/>
        <end position="1289"/>
    </location>
</feature>
<reference evidence="6" key="1">
    <citation type="submission" date="2020-10" db="EMBL/GenBank/DDBJ databases">
        <title>Chromosome-scale genome assembly of the Allis shad, Alosa alosa.</title>
        <authorList>
            <person name="Margot Z."/>
            <person name="Christophe K."/>
            <person name="Cabau C."/>
            <person name="Louis A."/>
            <person name="Berthelot C."/>
            <person name="Parey E."/>
            <person name="Roest Crollius H."/>
            <person name="Montfort J."/>
            <person name="Robinson-Rechavi M."/>
            <person name="Bucao C."/>
            <person name="Bouchez O."/>
            <person name="Gislard M."/>
            <person name="Lluch J."/>
            <person name="Milhes M."/>
            <person name="Lampietro C."/>
            <person name="Lopez Roques C."/>
            <person name="Donnadieu C."/>
            <person name="Braasch I."/>
            <person name="Desvignes T."/>
            <person name="Postlethwait J."/>
            <person name="Bobe J."/>
            <person name="Guiguen Y."/>
        </authorList>
    </citation>
    <scope>NUCLEOTIDE SEQUENCE</scope>
    <source>
        <strain evidence="6">M-15738</strain>
        <tissue evidence="6">Blood</tissue>
    </source>
</reference>
<dbReference type="InterPro" id="IPR050534">
    <property type="entry name" value="Coronavir_polyprotein_1ab"/>
</dbReference>
<feature type="compositionally biased region" description="Basic and acidic residues" evidence="3">
    <location>
        <begin position="549"/>
        <end position="561"/>
    </location>
</feature>
<proteinExistence type="predicted"/>
<dbReference type="PANTHER" id="PTHR43788">
    <property type="entry name" value="DNA2/NAM7 HELICASE FAMILY MEMBER"/>
    <property type="match status" value="1"/>
</dbReference>
<feature type="compositionally biased region" description="Polar residues" evidence="3">
    <location>
        <begin position="1023"/>
        <end position="1047"/>
    </location>
</feature>
<dbReference type="SUPFAM" id="SSF52540">
    <property type="entry name" value="P-loop containing nucleoside triphosphate hydrolases"/>
    <property type="match status" value="1"/>
</dbReference>